<gene>
    <name evidence="2" type="ORF">F2P81_022316</name>
</gene>
<dbReference type="AlphaFoldDB" id="A0A6A4RZJ8"/>
<proteinExistence type="predicted"/>
<sequence>MVEPKRRLDGAQYFRGAPEGTGEDRAVPRHNTSCVNCLRPPLARRGLSRDEDRGAGPTDLYLCAGLPVEDVDRTGFGRGTLCQRFPRNGRLSKRRCRRTSVWGEFVCEVAKRHNNNNNNNDDDDDNNMCFCIRRLLTRNDNLNSNRLSRSIWLKWTMNSFTLSVHARFDNRIVSGNPGSLGTWKTWSFWICKTFVEGTGSQQTTCEWITMPQIHVRPDQS</sequence>
<evidence type="ECO:0000256" key="1">
    <source>
        <dbReference type="SAM" id="MobiDB-lite"/>
    </source>
</evidence>
<comment type="caution">
    <text evidence="2">The sequence shown here is derived from an EMBL/GenBank/DDBJ whole genome shotgun (WGS) entry which is preliminary data.</text>
</comment>
<dbReference type="EMBL" id="VEVO01000020">
    <property type="protein sequence ID" value="KAF0025435.1"/>
    <property type="molecule type" value="Genomic_DNA"/>
</dbReference>
<dbReference type="Proteomes" id="UP000438429">
    <property type="component" value="Unassembled WGS sequence"/>
</dbReference>
<protein>
    <submittedName>
        <fullName evidence="2">Uncharacterized protein</fullName>
    </submittedName>
</protein>
<evidence type="ECO:0000313" key="3">
    <source>
        <dbReference type="Proteomes" id="UP000438429"/>
    </source>
</evidence>
<feature type="region of interest" description="Disordered" evidence="1">
    <location>
        <begin position="1"/>
        <end position="26"/>
    </location>
</feature>
<organism evidence="2 3">
    <name type="scientific">Scophthalmus maximus</name>
    <name type="common">Turbot</name>
    <name type="synonym">Psetta maxima</name>
    <dbReference type="NCBI Taxonomy" id="52904"/>
    <lineage>
        <taxon>Eukaryota</taxon>
        <taxon>Metazoa</taxon>
        <taxon>Chordata</taxon>
        <taxon>Craniata</taxon>
        <taxon>Vertebrata</taxon>
        <taxon>Euteleostomi</taxon>
        <taxon>Actinopterygii</taxon>
        <taxon>Neopterygii</taxon>
        <taxon>Teleostei</taxon>
        <taxon>Neoteleostei</taxon>
        <taxon>Acanthomorphata</taxon>
        <taxon>Carangaria</taxon>
        <taxon>Pleuronectiformes</taxon>
        <taxon>Pleuronectoidei</taxon>
        <taxon>Scophthalmidae</taxon>
        <taxon>Scophthalmus</taxon>
    </lineage>
</organism>
<accession>A0A6A4RZJ8</accession>
<evidence type="ECO:0000313" key="2">
    <source>
        <dbReference type="EMBL" id="KAF0025435.1"/>
    </source>
</evidence>
<name>A0A6A4RZJ8_SCOMX</name>
<reference evidence="2 3" key="1">
    <citation type="submission" date="2019-06" db="EMBL/GenBank/DDBJ databases">
        <title>Draft genomes of female and male turbot (Scophthalmus maximus).</title>
        <authorList>
            <person name="Xu H."/>
            <person name="Xu X.-W."/>
            <person name="Shao C."/>
            <person name="Chen S."/>
        </authorList>
    </citation>
    <scope>NUCLEOTIDE SEQUENCE [LARGE SCALE GENOMIC DNA]</scope>
    <source>
        <strain evidence="2">Ysfricsl-2016a</strain>
        <tissue evidence="2">Blood</tissue>
    </source>
</reference>